<comment type="caution">
    <text evidence="2">The sequence shown here is derived from an EMBL/GenBank/DDBJ whole genome shotgun (WGS) entry which is preliminary data.</text>
</comment>
<proteinExistence type="predicted"/>
<feature type="compositionally biased region" description="Acidic residues" evidence="1">
    <location>
        <begin position="11"/>
        <end position="32"/>
    </location>
</feature>
<dbReference type="EMBL" id="JAPFFF010000016">
    <property type="protein sequence ID" value="KAK8865072.1"/>
    <property type="molecule type" value="Genomic_DNA"/>
</dbReference>
<reference evidence="2 3" key="1">
    <citation type="submission" date="2024-04" db="EMBL/GenBank/DDBJ databases">
        <title>Tritrichomonas musculus Genome.</title>
        <authorList>
            <person name="Alves-Ferreira E."/>
            <person name="Grigg M."/>
            <person name="Lorenzi H."/>
            <person name="Galac M."/>
        </authorList>
    </citation>
    <scope>NUCLEOTIDE SEQUENCE [LARGE SCALE GENOMIC DNA]</scope>
    <source>
        <strain evidence="2 3">EAF2021</strain>
    </source>
</reference>
<evidence type="ECO:0000256" key="1">
    <source>
        <dbReference type="SAM" id="MobiDB-lite"/>
    </source>
</evidence>
<name>A0ABR2IL92_9EUKA</name>
<dbReference type="Proteomes" id="UP001470230">
    <property type="component" value="Unassembled WGS sequence"/>
</dbReference>
<gene>
    <name evidence="2" type="ORF">M9Y10_010603</name>
</gene>
<protein>
    <submittedName>
        <fullName evidence="2">Uncharacterized protein</fullName>
    </submittedName>
</protein>
<evidence type="ECO:0000313" key="2">
    <source>
        <dbReference type="EMBL" id="KAK8865072.1"/>
    </source>
</evidence>
<accession>A0ABR2IL92</accession>
<keyword evidence="3" id="KW-1185">Reference proteome</keyword>
<sequence length="89" mass="10244">MSIKSLFMEPTEVENDENSEETTNETDDDESSDSQHQVRLETNDNNNNTNVEKKEIKQSLLDPCGIIDQVDYFIFLNDPKVNHFASFSN</sequence>
<organism evidence="2 3">
    <name type="scientific">Tritrichomonas musculus</name>
    <dbReference type="NCBI Taxonomy" id="1915356"/>
    <lineage>
        <taxon>Eukaryota</taxon>
        <taxon>Metamonada</taxon>
        <taxon>Parabasalia</taxon>
        <taxon>Tritrichomonadida</taxon>
        <taxon>Tritrichomonadidae</taxon>
        <taxon>Tritrichomonas</taxon>
    </lineage>
</organism>
<feature type="region of interest" description="Disordered" evidence="1">
    <location>
        <begin position="1"/>
        <end position="51"/>
    </location>
</feature>
<evidence type="ECO:0000313" key="3">
    <source>
        <dbReference type="Proteomes" id="UP001470230"/>
    </source>
</evidence>